<gene>
    <name evidence="6" type="ORF">TanjilG_29627</name>
</gene>
<keyword evidence="2" id="KW-0805">Transcription regulation</keyword>
<feature type="region of interest" description="Disordered" evidence="5">
    <location>
        <begin position="36"/>
        <end position="70"/>
    </location>
</feature>
<dbReference type="InterPro" id="IPR044549">
    <property type="entry name" value="bHLH_AtIBH1-like"/>
</dbReference>
<evidence type="ECO:0008006" key="8">
    <source>
        <dbReference type="Google" id="ProtNLM"/>
    </source>
</evidence>
<accession>A0A4P1R6A1</accession>
<evidence type="ECO:0000313" key="6">
    <source>
        <dbReference type="EMBL" id="OIW02851.1"/>
    </source>
</evidence>
<dbReference type="PANTHER" id="PTHR33124">
    <property type="entry name" value="TRANSCRIPTION FACTOR IBH1-LIKE 1"/>
    <property type="match status" value="1"/>
</dbReference>
<reference evidence="6 7" key="1">
    <citation type="journal article" date="2017" name="Plant Biotechnol. J.">
        <title>A comprehensive draft genome sequence for lupin (Lupinus angustifolius), an emerging health food: insights into plant-microbe interactions and legume evolution.</title>
        <authorList>
            <person name="Hane J.K."/>
            <person name="Ming Y."/>
            <person name="Kamphuis L.G."/>
            <person name="Nelson M.N."/>
            <person name="Garg G."/>
            <person name="Atkins C.A."/>
            <person name="Bayer P.E."/>
            <person name="Bravo A."/>
            <person name="Bringans S."/>
            <person name="Cannon S."/>
            <person name="Edwards D."/>
            <person name="Foley R."/>
            <person name="Gao L.L."/>
            <person name="Harrison M.J."/>
            <person name="Huang W."/>
            <person name="Hurgobin B."/>
            <person name="Li S."/>
            <person name="Liu C.W."/>
            <person name="McGrath A."/>
            <person name="Morahan G."/>
            <person name="Murray J."/>
            <person name="Weller J."/>
            <person name="Jian J."/>
            <person name="Singh K.B."/>
        </authorList>
    </citation>
    <scope>NUCLEOTIDE SEQUENCE [LARGE SCALE GENOMIC DNA]</scope>
    <source>
        <strain evidence="7">cv. Tanjil</strain>
        <tissue evidence="6">Whole plant</tissue>
    </source>
</reference>
<keyword evidence="7" id="KW-1185">Reference proteome</keyword>
<dbReference type="KEGG" id="lang:109359524"/>
<dbReference type="CDD" id="cd11444">
    <property type="entry name" value="bHLH_AtIBH1_like"/>
    <property type="match status" value="1"/>
</dbReference>
<dbReference type="EMBL" id="CM007371">
    <property type="protein sequence ID" value="OIW02851.1"/>
    <property type="molecule type" value="Genomic_DNA"/>
</dbReference>
<dbReference type="PANTHER" id="PTHR33124:SF43">
    <property type="entry name" value="TRANSCRIPTION FACTOR PAR2"/>
    <property type="match status" value="1"/>
</dbReference>
<keyword evidence="3" id="KW-0804">Transcription</keyword>
<organism evidence="6 7">
    <name type="scientific">Lupinus angustifolius</name>
    <name type="common">Narrow-leaved blue lupine</name>
    <dbReference type="NCBI Taxonomy" id="3871"/>
    <lineage>
        <taxon>Eukaryota</taxon>
        <taxon>Viridiplantae</taxon>
        <taxon>Streptophyta</taxon>
        <taxon>Embryophyta</taxon>
        <taxon>Tracheophyta</taxon>
        <taxon>Spermatophyta</taxon>
        <taxon>Magnoliopsida</taxon>
        <taxon>eudicotyledons</taxon>
        <taxon>Gunneridae</taxon>
        <taxon>Pentapetalae</taxon>
        <taxon>rosids</taxon>
        <taxon>fabids</taxon>
        <taxon>Fabales</taxon>
        <taxon>Fabaceae</taxon>
        <taxon>Papilionoideae</taxon>
        <taxon>50 kb inversion clade</taxon>
        <taxon>genistoids sensu lato</taxon>
        <taxon>core genistoids</taxon>
        <taxon>Genisteae</taxon>
        <taxon>Lupinus</taxon>
    </lineage>
</organism>
<sequence length="139" mass="16050">MEEQNFETTQTTIPTFPPAVHKSLHVLRRSRRLWRKDGSSRELKVQHHIKETVKEDNNNNNSNSNDKSYVVKEEEEEEEIENKIHALKRIVPNGESLGVENLFDETAGYIMALQSQIKALRTLATFFDNLEKENTKLGG</sequence>
<dbReference type="Gramene" id="OIW02851">
    <property type="protein sequence ID" value="OIW02851"/>
    <property type="gene ID" value="TanjilG_29627"/>
</dbReference>
<protein>
    <recommendedName>
        <fullName evidence="8">BHLH domain-containing protein</fullName>
    </recommendedName>
</protein>
<feature type="compositionally biased region" description="Basic and acidic residues" evidence="5">
    <location>
        <begin position="36"/>
        <end position="57"/>
    </location>
</feature>
<dbReference type="Proteomes" id="UP000188354">
    <property type="component" value="Chromosome LG11"/>
</dbReference>
<evidence type="ECO:0000256" key="3">
    <source>
        <dbReference type="ARBA" id="ARBA00023163"/>
    </source>
</evidence>
<dbReference type="InterPro" id="IPR044660">
    <property type="entry name" value="IBH1-like"/>
</dbReference>
<evidence type="ECO:0000256" key="5">
    <source>
        <dbReference type="SAM" id="MobiDB-lite"/>
    </source>
</evidence>
<name>A0A4P1R6A1_LUPAN</name>
<keyword evidence="4" id="KW-0539">Nucleus</keyword>
<comment type="subcellular location">
    <subcellularLocation>
        <location evidence="1">Nucleus</location>
    </subcellularLocation>
</comment>
<dbReference type="GO" id="GO:0005634">
    <property type="term" value="C:nucleus"/>
    <property type="evidence" value="ECO:0007669"/>
    <property type="project" value="UniProtKB-SubCell"/>
</dbReference>
<evidence type="ECO:0000256" key="1">
    <source>
        <dbReference type="ARBA" id="ARBA00004123"/>
    </source>
</evidence>
<evidence type="ECO:0000313" key="7">
    <source>
        <dbReference type="Proteomes" id="UP000188354"/>
    </source>
</evidence>
<evidence type="ECO:0000256" key="2">
    <source>
        <dbReference type="ARBA" id="ARBA00023015"/>
    </source>
</evidence>
<dbReference type="GO" id="GO:0006355">
    <property type="term" value="P:regulation of DNA-templated transcription"/>
    <property type="evidence" value="ECO:0007669"/>
    <property type="project" value="InterPro"/>
</dbReference>
<proteinExistence type="predicted"/>
<evidence type="ECO:0000256" key="4">
    <source>
        <dbReference type="ARBA" id="ARBA00023242"/>
    </source>
</evidence>
<dbReference type="OrthoDB" id="1363133at2759"/>
<dbReference type="AlphaFoldDB" id="A0A4P1R6A1"/>